<sequence length="503" mass="54283">MGMGIVYTRGAAGISAPKVKVEVHLSNGLPSFKLVGLAETAVQEAKERVRSALINSGFEYPARRITVNLAPADIPKSGGRYDLAIALGILIAMGLIEQSPVNSTEVAGELSLNGDIRPVPGLLPVAMRCAEDNHTLVLPAGNEAEIQLVDNLEYLLPATLLNTFLHFTRQQPLQLKHTSNEVCLAPPSPRWDDIIGQQQAKRALCIAAAGSHNLLMVGPAGTGKSLLASRLVSLLPQLDHQQALATAALYSVKGEQRDTEDWLTPPFRSPHHTSSAIALTGGGAHPQPGEVSLAHNGVLFLDELPEFGRQALDVLREPLETGDICLSRASGQAKYPARFQLLAAMNPSPTGDIDDGRSTTQQIQRYLSKLSGPLLDRIDIQIEVRRPGSYAFAPPVSGEDSAVTARQQVMAAHQIQQQRQGKSNAALSVAELSTYCAMPAETEDFLQRAATKLKLSMRVFHRTIKVARTIADLENQSQINIDHIGEALGYRALDNLIRQFNSS</sequence>
<dbReference type="OrthoDB" id="9813147at2"/>
<dbReference type="Pfam" id="PF13541">
    <property type="entry name" value="ChlI"/>
    <property type="match status" value="1"/>
</dbReference>
<keyword evidence="3" id="KW-0645">Protease</keyword>
<dbReference type="EMBL" id="PVNP01000146">
    <property type="protein sequence ID" value="PRO73072.1"/>
    <property type="molecule type" value="Genomic_DNA"/>
</dbReference>
<dbReference type="SUPFAM" id="SSF52540">
    <property type="entry name" value="P-loop containing nucleoside triphosphate hydrolases"/>
    <property type="match status" value="1"/>
</dbReference>
<keyword evidence="4" id="KW-1185">Reference proteome</keyword>
<comment type="caution">
    <text evidence="3">The sequence shown here is derived from an EMBL/GenBank/DDBJ whole genome shotgun (WGS) entry which is preliminary data.</text>
</comment>
<accession>A0A2S9V9F1</accession>
<keyword evidence="3" id="KW-0378">Hydrolase</keyword>
<dbReference type="NCBIfam" id="TIGR00368">
    <property type="entry name" value="YifB family Mg chelatase-like AAA ATPase"/>
    <property type="match status" value="1"/>
</dbReference>
<evidence type="ECO:0000313" key="4">
    <source>
        <dbReference type="Proteomes" id="UP000238949"/>
    </source>
</evidence>
<dbReference type="InterPro" id="IPR004482">
    <property type="entry name" value="Mg_chelat-rel"/>
</dbReference>
<dbReference type="GO" id="GO:0008233">
    <property type="term" value="F:peptidase activity"/>
    <property type="evidence" value="ECO:0007669"/>
    <property type="project" value="UniProtKB-KW"/>
</dbReference>
<proteinExistence type="inferred from homology"/>
<dbReference type="InterPro" id="IPR045006">
    <property type="entry name" value="CHLI-like"/>
</dbReference>
<dbReference type="Proteomes" id="UP000238949">
    <property type="component" value="Unassembled WGS sequence"/>
</dbReference>
<organism evidence="3 4">
    <name type="scientific">Alteromonas alba</name>
    <dbReference type="NCBI Taxonomy" id="2079529"/>
    <lineage>
        <taxon>Bacteria</taxon>
        <taxon>Pseudomonadati</taxon>
        <taxon>Pseudomonadota</taxon>
        <taxon>Gammaproteobacteria</taxon>
        <taxon>Alteromonadales</taxon>
        <taxon>Alteromonadaceae</taxon>
        <taxon>Alteromonas/Salinimonas group</taxon>
        <taxon>Alteromonas</taxon>
    </lineage>
</organism>
<dbReference type="Pfam" id="PF01078">
    <property type="entry name" value="Mg_chelatase"/>
    <property type="match status" value="1"/>
</dbReference>
<dbReference type="SMART" id="SM00382">
    <property type="entry name" value="AAA"/>
    <property type="match status" value="1"/>
</dbReference>
<dbReference type="InterPro" id="IPR020568">
    <property type="entry name" value="Ribosomal_Su5_D2-typ_SF"/>
</dbReference>
<dbReference type="PANTHER" id="PTHR32039:SF7">
    <property type="entry name" value="COMPETENCE PROTEIN COMM"/>
    <property type="match status" value="1"/>
</dbReference>
<feature type="domain" description="AAA+ ATPase" evidence="2">
    <location>
        <begin position="210"/>
        <end position="388"/>
    </location>
</feature>
<evidence type="ECO:0000259" key="2">
    <source>
        <dbReference type="SMART" id="SM00382"/>
    </source>
</evidence>
<protein>
    <submittedName>
        <fullName evidence="3">ATP-dependent protease</fullName>
    </submittedName>
</protein>
<dbReference type="InterPro" id="IPR003593">
    <property type="entry name" value="AAA+_ATPase"/>
</dbReference>
<dbReference type="Gene3D" id="3.30.230.10">
    <property type="match status" value="1"/>
</dbReference>
<gene>
    <name evidence="3" type="ORF">C6Y40_13280</name>
</gene>
<evidence type="ECO:0000313" key="3">
    <source>
        <dbReference type="EMBL" id="PRO73072.1"/>
    </source>
</evidence>
<evidence type="ECO:0000256" key="1">
    <source>
        <dbReference type="ARBA" id="ARBA00006354"/>
    </source>
</evidence>
<dbReference type="InterPro" id="IPR025158">
    <property type="entry name" value="Mg_chelat-rel_C"/>
</dbReference>
<dbReference type="SUPFAM" id="SSF54211">
    <property type="entry name" value="Ribosomal protein S5 domain 2-like"/>
    <property type="match status" value="1"/>
</dbReference>
<dbReference type="PANTHER" id="PTHR32039">
    <property type="entry name" value="MAGNESIUM-CHELATASE SUBUNIT CHLI"/>
    <property type="match status" value="1"/>
</dbReference>
<dbReference type="Gene3D" id="3.40.50.300">
    <property type="entry name" value="P-loop containing nucleotide triphosphate hydrolases"/>
    <property type="match status" value="1"/>
</dbReference>
<dbReference type="GO" id="GO:0006508">
    <property type="term" value="P:proteolysis"/>
    <property type="evidence" value="ECO:0007669"/>
    <property type="project" value="UniProtKB-KW"/>
</dbReference>
<name>A0A2S9V9F1_9ALTE</name>
<dbReference type="Pfam" id="PF13335">
    <property type="entry name" value="Mg_chelatase_C"/>
    <property type="match status" value="1"/>
</dbReference>
<dbReference type="InterPro" id="IPR000523">
    <property type="entry name" value="Mg_chelatse_chII-like_cat_dom"/>
</dbReference>
<dbReference type="RefSeq" id="WP_105934995.1">
    <property type="nucleotide sequence ID" value="NZ_PVNP01000146.1"/>
</dbReference>
<dbReference type="InterPro" id="IPR014721">
    <property type="entry name" value="Ribsml_uS5_D2-typ_fold_subgr"/>
</dbReference>
<dbReference type="InterPro" id="IPR027417">
    <property type="entry name" value="P-loop_NTPase"/>
</dbReference>
<reference evidence="4" key="1">
    <citation type="journal article" date="2020" name="Int. J. Syst. Evol. Microbiol.">
        <title>Alteromonas alba sp. nov., a marine bacterium isolated from the seawater of the West Pacific Ocean.</title>
        <authorList>
            <person name="Sun C."/>
            <person name="Wu Y.-H."/>
            <person name="Xamxidin M."/>
            <person name="Cheng H."/>
            <person name="Xu X.-W."/>
        </authorList>
    </citation>
    <scope>NUCLEOTIDE SEQUENCE [LARGE SCALE GENOMIC DNA]</scope>
    <source>
        <strain evidence="4">190</strain>
    </source>
</reference>
<comment type="similarity">
    <text evidence="1">Belongs to the Mg-chelatase subunits D/I family. ComM subfamily.</text>
</comment>
<dbReference type="AlphaFoldDB" id="A0A2S9V9F1"/>
<dbReference type="GO" id="GO:0005524">
    <property type="term" value="F:ATP binding"/>
    <property type="evidence" value="ECO:0007669"/>
    <property type="project" value="InterPro"/>
</dbReference>